<comment type="caution">
    <text evidence="4">The sequence shown here is derived from an EMBL/GenBank/DDBJ whole genome shotgun (WGS) entry which is preliminary data.</text>
</comment>
<evidence type="ECO:0000256" key="3">
    <source>
        <dbReference type="ARBA" id="ARBA00023006"/>
    </source>
</evidence>
<dbReference type="EMBL" id="JAVIJP010000036">
    <property type="protein sequence ID" value="KAL3628327.1"/>
    <property type="molecule type" value="Genomic_DNA"/>
</dbReference>
<keyword evidence="5" id="KW-1185">Reference proteome</keyword>
<dbReference type="AlphaFoldDB" id="A0ABD3CFP2"/>
<protein>
    <recommendedName>
        <fullName evidence="2">Autophagy-related protein 101</fullName>
    </recommendedName>
</protein>
<accession>A0ABD3CFP2</accession>
<dbReference type="PANTHER" id="PTHR13292">
    <property type="entry name" value="AUTOPHAGY-RELATED PROTEIN 101"/>
    <property type="match status" value="1"/>
</dbReference>
<dbReference type="Pfam" id="PF07855">
    <property type="entry name" value="ATG101"/>
    <property type="match status" value="1"/>
</dbReference>
<organism evidence="4 5">
    <name type="scientific">Castilleja foliolosa</name>
    <dbReference type="NCBI Taxonomy" id="1961234"/>
    <lineage>
        <taxon>Eukaryota</taxon>
        <taxon>Viridiplantae</taxon>
        <taxon>Streptophyta</taxon>
        <taxon>Embryophyta</taxon>
        <taxon>Tracheophyta</taxon>
        <taxon>Spermatophyta</taxon>
        <taxon>Magnoliopsida</taxon>
        <taxon>eudicotyledons</taxon>
        <taxon>Gunneridae</taxon>
        <taxon>Pentapetalae</taxon>
        <taxon>asterids</taxon>
        <taxon>lamiids</taxon>
        <taxon>Lamiales</taxon>
        <taxon>Orobanchaceae</taxon>
        <taxon>Pedicularideae</taxon>
        <taxon>Castillejinae</taxon>
        <taxon>Castilleja</taxon>
    </lineage>
</organism>
<dbReference type="InterPro" id="IPR012445">
    <property type="entry name" value="ATG101"/>
</dbReference>
<keyword evidence="3" id="KW-0072">Autophagy</keyword>
<dbReference type="GO" id="GO:0006914">
    <property type="term" value="P:autophagy"/>
    <property type="evidence" value="ECO:0007669"/>
    <property type="project" value="UniProtKB-KW"/>
</dbReference>
<proteinExistence type="inferred from homology"/>
<reference evidence="5" key="1">
    <citation type="journal article" date="2024" name="IScience">
        <title>Strigolactones Initiate the Formation of Haustorium-like Structures in Castilleja.</title>
        <authorList>
            <person name="Buerger M."/>
            <person name="Peterson D."/>
            <person name="Chory J."/>
        </authorList>
    </citation>
    <scope>NUCLEOTIDE SEQUENCE [LARGE SCALE GENOMIC DNA]</scope>
</reference>
<comment type="similarity">
    <text evidence="1">Belongs to the ATG101 family.</text>
</comment>
<gene>
    <name evidence="4" type="ORF">CASFOL_027373</name>
</gene>
<evidence type="ECO:0000256" key="1">
    <source>
        <dbReference type="ARBA" id="ARBA00007130"/>
    </source>
</evidence>
<dbReference type="Proteomes" id="UP001632038">
    <property type="component" value="Unassembled WGS sequence"/>
</dbReference>
<evidence type="ECO:0000313" key="5">
    <source>
        <dbReference type="Proteomes" id="UP001632038"/>
    </source>
</evidence>
<sequence length="107" mass="12104">MAPAVGVLLPTGMQPPFDAIVESSLSASTTSWTDDNPGRRFQACPNYKSILHTILFHRALGLVRPKDMDLELFEITYSKCNAVMSKLERKIDEKIDQFIDRVEKHPN</sequence>
<evidence type="ECO:0000313" key="4">
    <source>
        <dbReference type="EMBL" id="KAL3628327.1"/>
    </source>
</evidence>
<name>A0ABD3CFP2_9LAMI</name>
<evidence type="ECO:0000256" key="2">
    <source>
        <dbReference type="ARBA" id="ARBA00018874"/>
    </source>
</evidence>
<dbReference type="PANTHER" id="PTHR13292:SF0">
    <property type="entry name" value="AUTOPHAGY-RELATED PROTEIN 101"/>
    <property type="match status" value="1"/>
</dbReference>